<evidence type="ECO:0000256" key="5">
    <source>
        <dbReference type="SAM" id="Phobius"/>
    </source>
</evidence>
<feature type="transmembrane region" description="Helical" evidence="5">
    <location>
        <begin position="354"/>
        <end position="373"/>
    </location>
</feature>
<feature type="domain" description="Major facilitator superfamily (MFS) profile" evidence="6">
    <location>
        <begin position="7"/>
        <end position="383"/>
    </location>
</feature>
<dbReference type="EMBL" id="QGGO01000013">
    <property type="protein sequence ID" value="PWK26162.1"/>
    <property type="molecule type" value="Genomic_DNA"/>
</dbReference>
<protein>
    <submittedName>
        <fullName evidence="7">Putative MFS family arabinose efflux permease</fullName>
    </submittedName>
</protein>
<dbReference type="OrthoDB" id="9793283at2"/>
<feature type="transmembrane region" description="Helical" evidence="5">
    <location>
        <begin position="206"/>
        <end position="227"/>
    </location>
</feature>
<dbReference type="PANTHER" id="PTHR23521">
    <property type="entry name" value="TRANSPORTER MFS SUPERFAMILY"/>
    <property type="match status" value="1"/>
</dbReference>
<gene>
    <name evidence="7" type="ORF">LV89_02643</name>
</gene>
<sequence length="383" mass="41143">MKKILAPHNIIAYGLLLVTLAVNVSMPLFRVYAAQANLNNGQTALVLAAYISGMLPCYIFLGGISDKLGRKPVLFISLCFAFLATLVITLNPTVWALIIARMCQGIALALSMGTGTAYLTEVLRDKIPDAPTKAANLASLSTAIGFSGGALSTTLYLFYEFTLVPPSYYLLLIITAIGILLVLFLPNPTPIGGDIIRLPYFPKGSFPVNMSIALCWATTGVVIAIVPTQLAKFGMTAFAGFCLVLINWTGAFTQPFIRKMNPIKSVTIGYFLIPTGFLFVILGCHFEQIIIILFGTFIVGLAAYGYSYVGGLALIANYGGQQRARAVSGYMLFGYLGFGIPAIFLGYLSDSLGIVNALIFFEVVLIVLTAWLLKGFKELGSGE</sequence>
<dbReference type="Pfam" id="PF07690">
    <property type="entry name" value="MFS_1"/>
    <property type="match status" value="1"/>
</dbReference>
<keyword evidence="3 5" id="KW-1133">Transmembrane helix</keyword>
<dbReference type="PANTHER" id="PTHR23521:SF3">
    <property type="entry name" value="MFS TRANSPORTER"/>
    <property type="match status" value="1"/>
</dbReference>
<dbReference type="InterPro" id="IPR036259">
    <property type="entry name" value="MFS_trans_sf"/>
</dbReference>
<feature type="transmembrane region" description="Helical" evidence="5">
    <location>
        <begin position="265"/>
        <end position="283"/>
    </location>
</feature>
<proteinExistence type="predicted"/>
<comment type="caution">
    <text evidence="7">The sequence shown here is derived from an EMBL/GenBank/DDBJ whole genome shotgun (WGS) entry which is preliminary data.</text>
</comment>
<organism evidence="7 8">
    <name type="scientific">Arcicella aurantiaca</name>
    <dbReference type="NCBI Taxonomy" id="591202"/>
    <lineage>
        <taxon>Bacteria</taxon>
        <taxon>Pseudomonadati</taxon>
        <taxon>Bacteroidota</taxon>
        <taxon>Cytophagia</taxon>
        <taxon>Cytophagales</taxon>
        <taxon>Flectobacillaceae</taxon>
        <taxon>Arcicella</taxon>
    </lineage>
</organism>
<feature type="transmembrane region" description="Helical" evidence="5">
    <location>
        <begin position="233"/>
        <end position="253"/>
    </location>
</feature>
<accession>A0A316E9D8</accession>
<evidence type="ECO:0000256" key="4">
    <source>
        <dbReference type="ARBA" id="ARBA00023136"/>
    </source>
</evidence>
<keyword evidence="8" id="KW-1185">Reference proteome</keyword>
<dbReference type="RefSeq" id="WP_109743368.1">
    <property type="nucleotide sequence ID" value="NZ_QGGO01000013.1"/>
</dbReference>
<evidence type="ECO:0000313" key="8">
    <source>
        <dbReference type="Proteomes" id="UP000245489"/>
    </source>
</evidence>
<feature type="transmembrane region" description="Helical" evidence="5">
    <location>
        <begin position="73"/>
        <end position="90"/>
    </location>
</feature>
<dbReference type="Gene3D" id="1.20.1250.20">
    <property type="entry name" value="MFS general substrate transporter like domains"/>
    <property type="match status" value="1"/>
</dbReference>
<dbReference type="InterPro" id="IPR011701">
    <property type="entry name" value="MFS"/>
</dbReference>
<evidence type="ECO:0000259" key="6">
    <source>
        <dbReference type="PROSITE" id="PS50850"/>
    </source>
</evidence>
<comment type="subcellular location">
    <subcellularLocation>
        <location evidence="1">Membrane</location>
        <topology evidence="1">Multi-pass membrane protein</topology>
    </subcellularLocation>
</comment>
<dbReference type="InterPro" id="IPR020846">
    <property type="entry name" value="MFS_dom"/>
</dbReference>
<dbReference type="GO" id="GO:0022857">
    <property type="term" value="F:transmembrane transporter activity"/>
    <property type="evidence" value="ECO:0007669"/>
    <property type="project" value="InterPro"/>
</dbReference>
<dbReference type="GO" id="GO:0005886">
    <property type="term" value="C:plasma membrane"/>
    <property type="evidence" value="ECO:0007669"/>
    <property type="project" value="TreeGrafter"/>
</dbReference>
<dbReference type="AlphaFoldDB" id="A0A316E9D8"/>
<feature type="transmembrane region" description="Helical" evidence="5">
    <location>
        <begin position="167"/>
        <end position="185"/>
    </location>
</feature>
<feature type="transmembrane region" description="Helical" evidence="5">
    <location>
        <begin position="289"/>
        <end position="315"/>
    </location>
</feature>
<dbReference type="Proteomes" id="UP000245489">
    <property type="component" value="Unassembled WGS sequence"/>
</dbReference>
<keyword evidence="4 5" id="KW-0472">Membrane</keyword>
<feature type="transmembrane region" description="Helical" evidence="5">
    <location>
        <begin position="140"/>
        <end position="161"/>
    </location>
</feature>
<dbReference type="PROSITE" id="PS50850">
    <property type="entry name" value="MFS"/>
    <property type="match status" value="1"/>
</dbReference>
<evidence type="ECO:0000313" key="7">
    <source>
        <dbReference type="EMBL" id="PWK26162.1"/>
    </source>
</evidence>
<evidence type="ECO:0000256" key="3">
    <source>
        <dbReference type="ARBA" id="ARBA00022989"/>
    </source>
</evidence>
<feature type="transmembrane region" description="Helical" evidence="5">
    <location>
        <begin position="327"/>
        <end position="348"/>
    </location>
</feature>
<evidence type="ECO:0000256" key="1">
    <source>
        <dbReference type="ARBA" id="ARBA00004141"/>
    </source>
</evidence>
<dbReference type="PROSITE" id="PS00216">
    <property type="entry name" value="SUGAR_TRANSPORT_1"/>
    <property type="match status" value="1"/>
</dbReference>
<reference evidence="7 8" key="1">
    <citation type="submission" date="2018-05" db="EMBL/GenBank/DDBJ databases">
        <title>Genomic Encyclopedia of Archaeal and Bacterial Type Strains, Phase II (KMG-II): from individual species to whole genera.</title>
        <authorList>
            <person name="Goeker M."/>
        </authorList>
    </citation>
    <scope>NUCLEOTIDE SEQUENCE [LARGE SCALE GENOMIC DNA]</scope>
    <source>
        <strain evidence="7 8">DSM 22214</strain>
    </source>
</reference>
<feature type="transmembrane region" description="Helical" evidence="5">
    <location>
        <begin position="43"/>
        <end position="61"/>
    </location>
</feature>
<dbReference type="InterPro" id="IPR005829">
    <property type="entry name" value="Sugar_transporter_CS"/>
</dbReference>
<dbReference type="SUPFAM" id="SSF103473">
    <property type="entry name" value="MFS general substrate transporter"/>
    <property type="match status" value="1"/>
</dbReference>
<feature type="transmembrane region" description="Helical" evidence="5">
    <location>
        <begin position="96"/>
        <end position="119"/>
    </location>
</feature>
<keyword evidence="2 5" id="KW-0812">Transmembrane</keyword>
<name>A0A316E9D8_9BACT</name>
<evidence type="ECO:0000256" key="2">
    <source>
        <dbReference type="ARBA" id="ARBA00022692"/>
    </source>
</evidence>